<name>A0A644TL14_9ZZZZ</name>
<feature type="domain" description="RNase H type-2" evidence="15">
    <location>
        <begin position="105"/>
        <end position="322"/>
    </location>
</feature>
<dbReference type="GO" id="GO:0006298">
    <property type="term" value="P:mismatch repair"/>
    <property type="evidence" value="ECO:0007669"/>
    <property type="project" value="TreeGrafter"/>
</dbReference>
<evidence type="ECO:0000256" key="11">
    <source>
        <dbReference type="ARBA" id="ARBA00022723"/>
    </source>
</evidence>
<dbReference type="PROSITE" id="PS51975">
    <property type="entry name" value="RNASE_H_2"/>
    <property type="match status" value="1"/>
</dbReference>
<dbReference type="EMBL" id="VSSQ01000035">
    <property type="protein sequence ID" value="MPL67057.1"/>
    <property type="molecule type" value="Genomic_DNA"/>
</dbReference>
<evidence type="ECO:0000313" key="16">
    <source>
        <dbReference type="EMBL" id="MPL67057.1"/>
    </source>
</evidence>
<evidence type="ECO:0000256" key="14">
    <source>
        <dbReference type="ARBA" id="ARBA00022842"/>
    </source>
</evidence>
<dbReference type="NCBIfam" id="TIGR00716">
    <property type="entry name" value="rnhC"/>
    <property type="match status" value="1"/>
</dbReference>
<sequence>MNDFENYIQELQDKFKALNLDELKLKTINYGKQFVLLRQKDKTVLSVYNGKKGRKTVWGGSESLLQTEAMNLLNGNTRTGQKYIAEYGNGAGKISLLEDIPGFDYLWVGSDESGKGDFFGPLVVASVMVNKKIALELINIGVKDSKTLKDIKIEELAGMIEKIAPNNIVLALKPEAYNLRYQQLKAKKQNLNNLLSNGHIAVLSKALEANKQCHFALVDRFTVKNNIADMVQKSFPWVTVVQQPRAEADVAVAAASILARAKFVKVMDELSTLAGVELPKGGGKNATECAKGILLQYGEEKLAKLVKMHFANYKVLFNQDTL</sequence>
<dbReference type="EC" id="3.1.26.4" evidence="7"/>
<evidence type="ECO:0000256" key="2">
    <source>
        <dbReference type="ARBA" id="ARBA00001936"/>
    </source>
</evidence>
<dbReference type="InterPro" id="IPR024567">
    <property type="entry name" value="RNase_HII/HIII_dom"/>
</dbReference>
<dbReference type="PANTHER" id="PTHR10954">
    <property type="entry name" value="RIBONUCLEASE H2 SUBUNIT A"/>
    <property type="match status" value="1"/>
</dbReference>
<dbReference type="InterPro" id="IPR036397">
    <property type="entry name" value="RNaseH_sf"/>
</dbReference>
<comment type="subcellular location">
    <subcellularLocation>
        <location evidence="5">Cytoplasm</location>
    </subcellularLocation>
</comment>
<evidence type="ECO:0000256" key="1">
    <source>
        <dbReference type="ARBA" id="ARBA00000077"/>
    </source>
</evidence>
<comment type="similarity">
    <text evidence="6">Belongs to the RNase HII family. RnhC subfamily.</text>
</comment>
<evidence type="ECO:0000256" key="12">
    <source>
        <dbReference type="ARBA" id="ARBA00022759"/>
    </source>
</evidence>
<evidence type="ECO:0000256" key="4">
    <source>
        <dbReference type="ARBA" id="ARBA00004065"/>
    </source>
</evidence>
<evidence type="ECO:0000256" key="10">
    <source>
        <dbReference type="ARBA" id="ARBA00022722"/>
    </source>
</evidence>
<keyword evidence="12" id="KW-0255">Endonuclease</keyword>
<dbReference type="GO" id="GO:0032299">
    <property type="term" value="C:ribonuclease H2 complex"/>
    <property type="evidence" value="ECO:0007669"/>
    <property type="project" value="TreeGrafter"/>
</dbReference>
<dbReference type="Pfam" id="PF01351">
    <property type="entry name" value="RNase_HII"/>
    <property type="match status" value="1"/>
</dbReference>
<protein>
    <recommendedName>
        <fullName evidence="8">Ribonuclease HIII</fullName>
        <ecNumber evidence="7">3.1.26.4</ecNumber>
    </recommendedName>
</protein>
<dbReference type="GO" id="GO:0046872">
    <property type="term" value="F:metal ion binding"/>
    <property type="evidence" value="ECO:0007669"/>
    <property type="project" value="UniProtKB-KW"/>
</dbReference>
<proteinExistence type="inferred from homology"/>
<evidence type="ECO:0000256" key="6">
    <source>
        <dbReference type="ARBA" id="ARBA00008378"/>
    </source>
</evidence>
<dbReference type="GO" id="GO:0003723">
    <property type="term" value="F:RNA binding"/>
    <property type="evidence" value="ECO:0007669"/>
    <property type="project" value="InterPro"/>
</dbReference>
<dbReference type="AlphaFoldDB" id="A0A644TL14"/>
<comment type="function">
    <text evidence="4">Endonuclease that specifically degrades the RNA of RNA-DNA hybrids.</text>
</comment>
<keyword evidence="10" id="KW-0540">Nuclease</keyword>
<dbReference type="SUPFAM" id="SSF53098">
    <property type="entry name" value="Ribonuclease H-like"/>
    <property type="match status" value="1"/>
</dbReference>
<dbReference type="InterPro" id="IPR001352">
    <property type="entry name" value="RNase_HII/HIII"/>
</dbReference>
<gene>
    <name evidence="16" type="primary">rnhC_1</name>
    <name evidence="16" type="ORF">SDC9_12747</name>
</gene>
<evidence type="ECO:0000256" key="13">
    <source>
        <dbReference type="ARBA" id="ARBA00022801"/>
    </source>
</evidence>
<evidence type="ECO:0000256" key="8">
    <source>
        <dbReference type="ARBA" id="ARBA00021407"/>
    </source>
</evidence>
<keyword evidence="9" id="KW-0963">Cytoplasm</keyword>
<evidence type="ECO:0000259" key="15">
    <source>
        <dbReference type="PROSITE" id="PS51975"/>
    </source>
</evidence>
<dbReference type="PANTHER" id="PTHR10954:SF23">
    <property type="entry name" value="RIBONUCLEASE"/>
    <property type="match status" value="1"/>
</dbReference>
<keyword evidence="14" id="KW-0460">Magnesium</keyword>
<dbReference type="InterPro" id="IPR004641">
    <property type="entry name" value="RNase_HIII"/>
</dbReference>
<dbReference type="InterPro" id="IPR012337">
    <property type="entry name" value="RNaseH-like_sf"/>
</dbReference>
<evidence type="ECO:0000256" key="9">
    <source>
        <dbReference type="ARBA" id="ARBA00022490"/>
    </source>
</evidence>
<dbReference type="CDD" id="cd06590">
    <property type="entry name" value="RNase_HII_bacteria_HIII_like"/>
    <property type="match status" value="1"/>
</dbReference>
<dbReference type="GO" id="GO:0043137">
    <property type="term" value="P:DNA replication, removal of RNA primer"/>
    <property type="evidence" value="ECO:0007669"/>
    <property type="project" value="TreeGrafter"/>
</dbReference>
<dbReference type="Gene3D" id="3.30.420.10">
    <property type="entry name" value="Ribonuclease H-like superfamily/Ribonuclease H"/>
    <property type="match status" value="1"/>
</dbReference>
<keyword evidence="11" id="KW-0479">Metal-binding</keyword>
<dbReference type="GO" id="GO:0004523">
    <property type="term" value="F:RNA-DNA hybrid ribonuclease activity"/>
    <property type="evidence" value="ECO:0007669"/>
    <property type="project" value="UniProtKB-EC"/>
</dbReference>
<evidence type="ECO:0000256" key="5">
    <source>
        <dbReference type="ARBA" id="ARBA00004496"/>
    </source>
</evidence>
<comment type="cofactor">
    <cofactor evidence="2">
        <name>Mn(2+)</name>
        <dbReference type="ChEBI" id="CHEBI:29035"/>
    </cofactor>
</comment>
<evidence type="ECO:0000256" key="7">
    <source>
        <dbReference type="ARBA" id="ARBA00012180"/>
    </source>
</evidence>
<evidence type="ECO:0000256" key="3">
    <source>
        <dbReference type="ARBA" id="ARBA00001946"/>
    </source>
</evidence>
<comment type="cofactor">
    <cofactor evidence="3">
        <name>Mg(2+)</name>
        <dbReference type="ChEBI" id="CHEBI:18420"/>
    </cofactor>
</comment>
<accession>A0A644TL14</accession>
<comment type="catalytic activity">
    <reaction evidence="1">
        <text>Endonucleolytic cleavage to 5'-phosphomonoester.</text>
        <dbReference type="EC" id="3.1.26.4"/>
    </reaction>
</comment>
<organism evidence="16">
    <name type="scientific">bioreactor metagenome</name>
    <dbReference type="NCBI Taxonomy" id="1076179"/>
    <lineage>
        <taxon>unclassified sequences</taxon>
        <taxon>metagenomes</taxon>
        <taxon>ecological metagenomes</taxon>
    </lineage>
</organism>
<comment type="caution">
    <text evidence="16">The sequence shown here is derived from an EMBL/GenBank/DDBJ whole genome shotgun (WGS) entry which is preliminary data.</text>
</comment>
<reference evidence="16" key="1">
    <citation type="submission" date="2019-08" db="EMBL/GenBank/DDBJ databases">
        <authorList>
            <person name="Kucharzyk K."/>
            <person name="Murdoch R.W."/>
            <person name="Higgins S."/>
            <person name="Loffler F."/>
        </authorList>
    </citation>
    <scope>NUCLEOTIDE SEQUENCE</scope>
</reference>
<keyword evidence="13 16" id="KW-0378">Hydrolase</keyword>
<dbReference type="GO" id="GO:0005737">
    <property type="term" value="C:cytoplasm"/>
    <property type="evidence" value="ECO:0007669"/>
    <property type="project" value="UniProtKB-SubCell"/>
</dbReference>